<dbReference type="PROSITE" id="PS50229">
    <property type="entry name" value="WH1"/>
    <property type="match status" value="1"/>
</dbReference>
<dbReference type="InterPro" id="IPR000697">
    <property type="entry name" value="WH1/EVH1_dom"/>
</dbReference>
<evidence type="ECO:0000256" key="4">
    <source>
        <dbReference type="ARBA" id="ARBA00023242"/>
    </source>
</evidence>
<dbReference type="GO" id="GO:0003779">
    <property type="term" value="F:actin binding"/>
    <property type="evidence" value="ECO:0007669"/>
    <property type="project" value="InterPro"/>
</dbReference>
<protein>
    <recommendedName>
        <fullName evidence="11">WH1 domain-containing protein</fullName>
    </recommendedName>
</protein>
<evidence type="ECO:0000259" key="6">
    <source>
        <dbReference type="PROSITE" id="PS50108"/>
    </source>
</evidence>
<keyword evidence="10" id="KW-1185">Reference proteome</keyword>
<dbReference type="CDD" id="cd01205">
    <property type="entry name" value="EVH1_WASP-like"/>
    <property type="match status" value="1"/>
</dbReference>
<feature type="domain" description="WH1" evidence="7">
    <location>
        <begin position="19"/>
        <end position="130"/>
    </location>
</feature>
<dbReference type="InterPro" id="IPR011993">
    <property type="entry name" value="PH-like_dom_sf"/>
</dbReference>
<dbReference type="HOGENOM" id="CLU_015385_0_0_1"/>
<dbReference type="Gene3D" id="6.10.280.150">
    <property type="match status" value="1"/>
</dbReference>
<dbReference type="InterPro" id="IPR036936">
    <property type="entry name" value="CRIB_dom_sf"/>
</dbReference>
<evidence type="ECO:0000313" key="9">
    <source>
        <dbReference type="EMBL" id="KIM54916.1"/>
    </source>
</evidence>
<keyword evidence="4" id="KW-0539">Nucleus</keyword>
<sequence length="337" mass="36348">MPAKSALFEGEKNIVKSTFPPDKNKILYATPARIYFAYPQQDRWSYGGLQGALAFIEDLNQRAFFLKLVDIFGNGGEIWSHELYEGFQCYQDQPLFHSFAGDKCMIGLVFSDQKEAKLFHKKVTTRKAAPKLAPTKKSVSKGGKVDKSMISGPVEGSFKHVGHMGYDQEKGFVSEGVDISWDQLASDLVSKGVPASEVHINKDWIREWFQTNAPPHLAQVPSAATKKKAPPPPPQAANGASPPPPPAPPASSVLPPAAPGRGDLLASIRGQGVHNLRKTPKPDTNGAPPPSAPAVEETRSGGGGDLTAALAAALLQRNKKLGDSDDDDDDDDDDEWD</sequence>
<dbReference type="PROSITE" id="PS50108">
    <property type="entry name" value="CRIB"/>
    <property type="match status" value="1"/>
</dbReference>
<dbReference type="PROSITE" id="PS51082">
    <property type="entry name" value="WH2"/>
    <property type="match status" value="1"/>
</dbReference>
<keyword evidence="2" id="KW-0597">Phosphoprotein</keyword>
<dbReference type="SMART" id="SM00461">
    <property type="entry name" value="WH1"/>
    <property type="match status" value="1"/>
</dbReference>
<dbReference type="Pfam" id="PF00786">
    <property type="entry name" value="PBD"/>
    <property type="match status" value="1"/>
</dbReference>
<dbReference type="EMBL" id="KN822144">
    <property type="protein sequence ID" value="KIM54916.1"/>
    <property type="molecule type" value="Genomic_DNA"/>
</dbReference>
<evidence type="ECO:0008006" key="11">
    <source>
        <dbReference type="Google" id="ProtNLM"/>
    </source>
</evidence>
<name>A0A0C3DFP6_9AGAM</name>
<feature type="region of interest" description="Disordered" evidence="5">
    <location>
        <begin position="220"/>
        <end position="337"/>
    </location>
</feature>
<reference evidence="9 10" key="1">
    <citation type="submission" date="2014-04" db="EMBL/GenBank/DDBJ databases">
        <authorList>
            <consortium name="DOE Joint Genome Institute"/>
            <person name="Kuo A."/>
            <person name="Kohler A."/>
            <person name="Nagy L.G."/>
            <person name="Floudas D."/>
            <person name="Copeland A."/>
            <person name="Barry K.W."/>
            <person name="Cichocki N."/>
            <person name="Veneault-Fourrey C."/>
            <person name="LaButti K."/>
            <person name="Lindquist E.A."/>
            <person name="Lipzen A."/>
            <person name="Lundell T."/>
            <person name="Morin E."/>
            <person name="Murat C."/>
            <person name="Sun H."/>
            <person name="Tunlid A."/>
            <person name="Henrissat B."/>
            <person name="Grigoriev I.V."/>
            <person name="Hibbett D.S."/>
            <person name="Martin F."/>
            <person name="Nordberg H.P."/>
            <person name="Cantor M.N."/>
            <person name="Hua S.X."/>
        </authorList>
    </citation>
    <scope>NUCLEOTIDE SEQUENCE [LARGE SCALE GENOMIC DNA]</scope>
    <source>
        <strain evidence="9 10">Foug A</strain>
    </source>
</reference>
<dbReference type="Proteomes" id="UP000053989">
    <property type="component" value="Unassembled WGS sequence"/>
</dbReference>
<feature type="domain" description="WH2" evidence="8">
    <location>
        <begin position="260"/>
        <end position="279"/>
    </location>
</feature>
<evidence type="ECO:0000256" key="5">
    <source>
        <dbReference type="SAM" id="MobiDB-lite"/>
    </source>
</evidence>
<evidence type="ECO:0000256" key="3">
    <source>
        <dbReference type="ARBA" id="ARBA00022737"/>
    </source>
</evidence>
<dbReference type="InterPro" id="IPR003124">
    <property type="entry name" value="WH2_dom"/>
</dbReference>
<dbReference type="GO" id="GO:0005634">
    <property type="term" value="C:nucleus"/>
    <property type="evidence" value="ECO:0007669"/>
    <property type="project" value="UniProtKB-SubCell"/>
</dbReference>
<proteinExistence type="predicted"/>
<dbReference type="OrthoDB" id="8963340at2759"/>
<evidence type="ECO:0000256" key="2">
    <source>
        <dbReference type="ARBA" id="ARBA00022553"/>
    </source>
</evidence>
<keyword evidence="3" id="KW-0677">Repeat</keyword>
<accession>A0A0C3DFP6</accession>
<dbReference type="InterPro" id="IPR000095">
    <property type="entry name" value="CRIB_dom"/>
</dbReference>
<organism evidence="9 10">
    <name type="scientific">Scleroderma citrinum Foug A</name>
    <dbReference type="NCBI Taxonomy" id="1036808"/>
    <lineage>
        <taxon>Eukaryota</taxon>
        <taxon>Fungi</taxon>
        <taxon>Dikarya</taxon>
        <taxon>Basidiomycota</taxon>
        <taxon>Agaricomycotina</taxon>
        <taxon>Agaricomycetes</taxon>
        <taxon>Agaricomycetidae</taxon>
        <taxon>Boletales</taxon>
        <taxon>Sclerodermatineae</taxon>
        <taxon>Sclerodermataceae</taxon>
        <taxon>Scleroderma</taxon>
    </lineage>
</organism>
<evidence type="ECO:0000256" key="1">
    <source>
        <dbReference type="ARBA" id="ARBA00004123"/>
    </source>
</evidence>
<reference evidence="10" key="2">
    <citation type="submission" date="2015-01" db="EMBL/GenBank/DDBJ databases">
        <title>Evolutionary Origins and Diversification of the Mycorrhizal Mutualists.</title>
        <authorList>
            <consortium name="DOE Joint Genome Institute"/>
            <consortium name="Mycorrhizal Genomics Consortium"/>
            <person name="Kohler A."/>
            <person name="Kuo A."/>
            <person name="Nagy L.G."/>
            <person name="Floudas D."/>
            <person name="Copeland A."/>
            <person name="Barry K.W."/>
            <person name="Cichocki N."/>
            <person name="Veneault-Fourrey C."/>
            <person name="LaButti K."/>
            <person name="Lindquist E.A."/>
            <person name="Lipzen A."/>
            <person name="Lundell T."/>
            <person name="Morin E."/>
            <person name="Murat C."/>
            <person name="Riley R."/>
            <person name="Ohm R."/>
            <person name="Sun H."/>
            <person name="Tunlid A."/>
            <person name="Henrissat B."/>
            <person name="Grigoriev I.V."/>
            <person name="Hibbett D.S."/>
            <person name="Martin F."/>
        </authorList>
    </citation>
    <scope>NUCLEOTIDE SEQUENCE [LARGE SCALE GENOMIC DNA]</scope>
    <source>
        <strain evidence="10">Foug A</strain>
    </source>
</reference>
<dbReference type="Gene3D" id="2.30.29.30">
    <property type="entry name" value="Pleckstrin-homology domain (PH domain)/Phosphotyrosine-binding domain (PTB)"/>
    <property type="match status" value="1"/>
</dbReference>
<comment type="subcellular location">
    <subcellularLocation>
        <location evidence="1">Nucleus</location>
    </subcellularLocation>
</comment>
<feature type="compositionally biased region" description="Low complexity" evidence="5">
    <location>
        <begin position="306"/>
        <end position="315"/>
    </location>
</feature>
<dbReference type="Gene3D" id="3.90.810.10">
    <property type="entry name" value="CRIB domain"/>
    <property type="match status" value="1"/>
</dbReference>
<feature type="compositionally biased region" description="Pro residues" evidence="5">
    <location>
        <begin position="230"/>
        <end position="249"/>
    </location>
</feature>
<dbReference type="STRING" id="1036808.A0A0C3DFP6"/>
<gene>
    <name evidence="9" type="ORF">SCLCIDRAFT_135711</name>
</gene>
<dbReference type="SUPFAM" id="SSF50729">
    <property type="entry name" value="PH domain-like"/>
    <property type="match status" value="1"/>
</dbReference>
<dbReference type="InParanoid" id="A0A0C3DFP6"/>
<feature type="compositionally biased region" description="Acidic residues" evidence="5">
    <location>
        <begin position="324"/>
        <end position="337"/>
    </location>
</feature>
<feature type="domain" description="CRIB" evidence="6">
    <location>
        <begin position="150"/>
        <end position="165"/>
    </location>
</feature>
<dbReference type="InterPro" id="IPR033927">
    <property type="entry name" value="WASPfam_EVH1"/>
</dbReference>
<evidence type="ECO:0000259" key="7">
    <source>
        <dbReference type="PROSITE" id="PS50229"/>
    </source>
</evidence>
<evidence type="ECO:0000313" key="10">
    <source>
        <dbReference type="Proteomes" id="UP000053989"/>
    </source>
</evidence>
<evidence type="ECO:0000259" key="8">
    <source>
        <dbReference type="PROSITE" id="PS51082"/>
    </source>
</evidence>
<dbReference type="Pfam" id="PF00568">
    <property type="entry name" value="WH1"/>
    <property type="match status" value="1"/>
</dbReference>
<dbReference type="AlphaFoldDB" id="A0A0C3DFP6"/>